<gene>
    <name evidence="2" type="ORF">Prum_008460</name>
</gene>
<evidence type="ECO:0000256" key="1">
    <source>
        <dbReference type="ARBA" id="ARBA00022833"/>
    </source>
</evidence>
<comment type="caution">
    <text evidence="2">The sequence shown here is derived from an EMBL/GenBank/DDBJ whole genome shotgun (WGS) entry which is preliminary data.</text>
</comment>
<organism evidence="2 3">
    <name type="scientific">Phytohabitans rumicis</name>
    <dbReference type="NCBI Taxonomy" id="1076125"/>
    <lineage>
        <taxon>Bacteria</taxon>
        <taxon>Bacillati</taxon>
        <taxon>Actinomycetota</taxon>
        <taxon>Actinomycetes</taxon>
        <taxon>Micromonosporales</taxon>
        <taxon>Micromonosporaceae</taxon>
    </lineage>
</organism>
<sequence>MTPFELAQASHVVAIGAHPDDIEIGAGGLLLNLPAGVPVRYVVCTGTPQRHAEAQVAAEGFLAHAAVSHWLHDLPDGHLPAHTSQVKQILEDAARGLDGAVLVLAPARDDAHQDHRLIAELAPTCFRDALILHYEIPKYDGDLSRRNLYLPMDESTARRKVELLNHAFPSQKQRFDDEVFLGLARLRGMECRTRYAEAYTCDKAVLRLSSRHAEVQR</sequence>
<name>A0A6V8KTQ6_9ACTN</name>
<dbReference type="InterPro" id="IPR003737">
    <property type="entry name" value="GlcNAc_PI_deacetylase-related"/>
</dbReference>
<evidence type="ECO:0000313" key="2">
    <source>
        <dbReference type="EMBL" id="GFJ87204.1"/>
    </source>
</evidence>
<reference evidence="2 3" key="1">
    <citation type="submission" date="2020-03" db="EMBL/GenBank/DDBJ databases">
        <title>Whole genome shotgun sequence of Phytohabitans rumicis NBRC 108638.</title>
        <authorList>
            <person name="Komaki H."/>
            <person name="Tamura T."/>
        </authorList>
    </citation>
    <scope>NUCLEOTIDE SEQUENCE [LARGE SCALE GENOMIC DNA]</scope>
    <source>
        <strain evidence="2 3">NBRC 108638</strain>
    </source>
</reference>
<dbReference type="GO" id="GO:0016137">
    <property type="term" value="P:glycoside metabolic process"/>
    <property type="evidence" value="ECO:0007669"/>
    <property type="project" value="UniProtKB-ARBA"/>
</dbReference>
<protein>
    <submittedName>
        <fullName evidence="2">GlcNAc-PI de-N-acetylase</fullName>
    </submittedName>
</protein>
<dbReference type="Gene3D" id="3.40.50.10320">
    <property type="entry name" value="LmbE-like"/>
    <property type="match status" value="1"/>
</dbReference>
<evidence type="ECO:0000313" key="3">
    <source>
        <dbReference type="Proteomes" id="UP000482960"/>
    </source>
</evidence>
<dbReference type="Pfam" id="PF02585">
    <property type="entry name" value="PIG-L"/>
    <property type="match status" value="1"/>
</dbReference>
<keyword evidence="1" id="KW-0862">Zinc</keyword>
<dbReference type="Proteomes" id="UP000482960">
    <property type="component" value="Unassembled WGS sequence"/>
</dbReference>
<reference evidence="2 3" key="2">
    <citation type="submission" date="2020-03" db="EMBL/GenBank/DDBJ databases">
        <authorList>
            <person name="Ichikawa N."/>
            <person name="Kimura A."/>
            <person name="Kitahashi Y."/>
            <person name="Uohara A."/>
        </authorList>
    </citation>
    <scope>NUCLEOTIDE SEQUENCE [LARGE SCALE GENOMIC DNA]</scope>
    <source>
        <strain evidence="2 3">NBRC 108638</strain>
    </source>
</reference>
<dbReference type="EMBL" id="BLPG01000001">
    <property type="protein sequence ID" value="GFJ87204.1"/>
    <property type="molecule type" value="Genomic_DNA"/>
</dbReference>
<dbReference type="InterPro" id="IPR024078">
    <property type="entry name" value="LmbE-like_dom_sf"/>
</dbReference>
<dbReference type="AlphaFoldDB" id="A0A6V8KTQ6"/>
<proteinExistence type="predicted"/>
<dbReference type="SUPFAM" id="SSF102588">
    <property type="entry name" value="LmbE-like"/>
    <property type="match status" value="1"/>
</dbReference>
<keyword evidence="3" id="KW-1185">Reference proteome</keyword>
<accession>A0A6V8KTQ6</accession>
<dbReference type="RefSeq" id="WP_173074065.1">
    <property type="nucleotide sequence ID" value="NZ_BAABJB010000016.1"/>
</dbReference>